<comment type="caution">
    <text evidence="1">The sequence shown here is derived from an EMBL/GenBank/DDBJ whole genome shotgun (WGS) entry which is preliminary data.</text>
</comment>
<organism evidence="1">
    <name type="scientific">bioreactor metagenome</name>
    <dbReference type="NCBI Taxonomy" id="1076179"/>
    <lineage>
        <taxon>unclassified sequences</taxon>
        <taxon>metagenomes</taxon>
        <taxon>ecological metagenomes</taxon>
    </lineage>
</organism>
<accession>A0A645H6V7</accession>
<dbReference type="EMBL" id="VSSQ01083791">
    <property type="protein sequence ID" value="MPN32014.1"/>
    <property type="molecule type" value="Genomic_DNA"/>
</dbReference>
<reference evidence="1" key="1">
    <citation type="submission" date="2019-08" db="EMBL/GenBank/DDBJ databases">
        <authorList>
            <person name="Kucharzyk K."/>
            <person name="Murdoch R.W."/>
            <person name="Higgins S."/>
            <person name="Loffler F."/>
        </authorList>
    </citation>
    <scope>NUCLEOTIDE SEQUENCE</scope>
</reference>
<name>A0A645H6V7_9ZZZZ</name>
<proteinExistence type="predicted"/>
<evidence type="ECO:0000313" key="1">
    <source>
        <dbReference type="EMBL" id="MPN32014.1"/>
    </source>
</evidence>
<gene>
    <name evidence="1" type="ORF">SDC9_179489</name>
</gene>
<dbReference type="AlphaFoldDB" id="A0A645H6V7"/>
<sequence length="105" mass="11766">MRPERIAIKTFGSLLNQILPVHVNTDGYLMHAVGDLKALDCEAESYTAWGDLLMRAGIRLKQAFTGTGYNENVRPMPDFAARLYEIKAGKAALPEEKERKDELDV</sequence>
<protein>
    <submittedName>
        <fullName evidence="1">Uncharacterized protein</fullName>
    </submittedName>
</protein>